<dbReference type="SUPFAM" id="SSF46785">
    <property type="entry name" value="Winged helix' DNA-binding domain"/>
    <property type="match status" value="1"/>
</dbReference>
<evidence type="ECO:0008006" key="4">
    <source>
        <dbReference type="Google" id="ProtNLM"/>
    </source>
</evidence>
<dbReference type="EMBL" id="BAABBQ010000001">
    <property type="protein sequence ID" value="GAA4012386.1"/>
    <property type="molecule type" value="Genomic_DNA"/>
</dbReference>
<evidence type="ECO:0000313" key="3">
    <source>
        <dbReference type="Proteomes" id="UP001500235"/>
    </source>
</evidence>
<dbReference type="InterPro" id="IPR036390">
    <property type="entry name" value="WH_DNA-bd_sf"/>
</dbReference>
<dbReference type="InterPro" id="IPR036388">
    <property type="entry name" value="WH-like_DNA-bd_sf"/>
</dbReference>
<sequence>MSRAFAQPTYAQEPAPPPVLVVGDTPNARERARFTVDSSEYGASSILTMNEAAEDLGRAGAVSAIWIELDEGPSKTATRLLERIGIDAARLGTGVIVSTRLQYLDEVLLCLGSVNAELLVDAEEMERLSALSLAASSFNTGSRAAEGANEASTARLRQLSEEVSRIASALARLSATSAQPPLSSATFAPPRSDVPNVSPEAIRGIIKARRLRSNFLPADLFADPAWDMLLDLLQAELVQHRVPVSSLCIAAAVPATTALRWIKSMTDRSLLVRRDDPHDGRRVFIEMAPSTSAALRRYFAESGMAVV</sequence>
<protein>
    <recommendedName>
        <fullName evidence="4">MarR family transcriptional regulator</fullName>
    </recommendedName>
</protein>
<gene>
    <name evidence="2" type="ORF">GCM10022280_07810</name>
</gene>
<dbReference type="Proteomes" id="UP001500235">
    <property type="component" value="Unassembled WGS sequence"/>
</dbReference>
<name>A0ABP7SJ17_9SPHN</name>
<accession>A0ABP7SJ17</accession>
<comment type="caution">
    <text evidence="2">The sequence shown here is derived from an EMBL/GenBank/DDBJ whole genome shotgun (WGS) entry which is preliminary data.</text>
</comment>
<dbReference type="Gene3D" id="1.10.10.10">
    <property type="entry name" value="Winged helix-like DNA-binding domain superfamily/Winged helix DNA-binding domain"/>
    <property type="match status" value="1"/>
</dbReference>
<evidence type="ECO:0000256" key="1">
    <source>
        <dbReference type="SAM" id="MobiDB-lite"/>
    </source>
</evidence>
<evidence type="ECO:0000313" key="2">
    <source>
        <dbReference type="EMBL" id="GAA4012386.1"/>
    </source>
</evidence>
<organism evidence="2 3">
    <name type="scientific">Sphingomonas swuensis</name>
    <dbReference type="NCBI Taxonomy" id="977800"/>
    <lineage>
        <taxon>Bacteria</taxon>
        <taxon>Pseudomonadati</taxon>
        <taxon>Pseudomonadota</taxon>
        <taxon>Alphaproteobacteria</taxon>
        <taxon>Sphingomonadales</taxon>
        <taxon>Sphingomonadaceae</taxon>
        <taxon>Sphingomonas</taxon>
    </lineage>
</organism>
<keyword evidence="3" id="KW-1185">Reference proteome</keyword>
<reference evidence="3" key="1">
    <citation type="journal article" date="2019" name="Int. J. Syst. Evol. Microbiol.">
        <title>The Global Catalogue of Microorganisms (GCM) 10K type strain sequencing project: providing services to taxonomists for standard genome sequencing and annotation.</title>
        <authorList>
            <consortium name="The Broad Institute Genomics Platform"/>
            <consortium name="The Broad Institute Genome Sequencing Center for Infectious Disease"/>
            <person name="Wu L."/>
            <person name="Ma J."/>
        </authorList>
    </citation>
    <scope>NUCLEOTIDE SEQUENCE [LARGE SCALE GENOMIC DNA]</scope>
    <source>
        <strain evidence="3">JCM 17563</strain>
    </source>
</reference>
<proteinExistence type="predicted"/>
<feature type="region of interest" description="Disordered" evidence="1">
    <location>
        <begin position="1"/>
        <end position="20"/>
    </location>
</feature>
<dbReference type="RefSeq" id="WP_344706078.1">
    <property type="nucleotide sequence ID" value="NZ_BAABBQ010000001.1"/>
</dbReference>